<reference evidence="2" key="1">
    <citation type="journal article" date="2019" name="Environ. Microbiol.">
        <title>Fungal ecological strategies reflected in gene transcription - a case study of two litter decomposers.</title>
        <authorList>
            <person name="Barbi F."/>
            <person name="Kohler A."/>
            <person name="Barry K."/>
            <person name="Baskaran P."/>
            <person name="Daum C."/>
            <person name="Fauchery L."/>
            <person name="Ihrmark K."/>
            <person name="Kuo A."/>
            <person name="LaButti K."/>
            <person name="Lipzen A."/>
            <person name="Morin E."/>
            <person name="Grigoriev I.V."/>
            <person name="Henrissat B."/>
            <person name="Lindahl B."/>
            <person name="Martin F."/>
        </authorList>
    </citation>
    <scope>NUCLEOTIDE SEQUENCE</scope>
    <source>
        <strain evidence="2">JB14</strain>
    </source>
</reference>
<gene>
    <name evidence="2" type="ORF">BT96DRAFT_948257</name>
</gene>
<evidence type="ECO:0000313" key="3">
    <source>
        <dbReference type="Proteomes" id="UP000799118"/>
    </source>
</evidence>
<dbReference type="EMBL" id="ML769792">
    <property type="protein sequence ID" value="KAE9387575.1"/>
    <property type="molecule type" value="Genomic_DNA"/>
</dbReference>
<feature type="compositionally biased region" description="Polar residues" evidence="1">
    <location>
        <begin position="152"/>
        <end position="164"/>
    </location>
</feature>
<evidence type="ECO:0000256" key="1">
    <source>
        <dbReference type="SAM" id="MobiDB-lite"/>
    </source>
</evidence>
<proteinExistence type="predicted"/>
<name>A0A6A4GQP8_9AGAR</name>
<dbReference type="PROSITE" id="PS51257">
    <property type="entry name" value="PROKAR_LIPOPROTEIN"/>
    <property type="match status" value="1"/>
</dbReference>
<accession>A0A6A4GQP8</accession>
<dbReference type="AlphaFoldDB" id="A0A6A4GQP8"/>
<dbReference type="Proteomes" id="UP000799118">
    <property type="component" value="Unassembled WGS sequence"/>
</dbReference>
<evidence type="ECO:0000313" key="2">
    <source>
        <dbReference type="EMBL" id="KAE9387575.1"/>
    </source>
</evidence>
<keyword evidence="3" id="KW-1185">Reference proteome</keyword>
<organism evidence="2 3">
    <name type="scientific">Gymnopus androsaceus JB14</name>
    <dbReference type="NCBI Taxonomy" id="1447944"/>
    <lineage>
        <taxon>Eukaryota</taxon>
        <taxon>Fungi</taxon>
        <taxon>Dikarya</taxon>
        <taxon>Basidiomycota</taxon>
        <taxon>Agaricomycotina</taxon>
        <taxon>Agaricomycetes</taxon>
        <taxon>Agaricomycetidae</taxon>
        <taxon>Agaricales</taxon>
        <taxon>Marasmiineae</taxon>
        <taxon>Omphalotaceae</taxon>
        <taxon>Gymnopus</taxon>
    </lineage>
</organism>
<sequence>MMISRNVLSSIVFPASTASFLISLSCLKNSSIGSASRNTKEWRRRSGIKNLFSSFVVNVRHRGREGVRENTAVALEDSVEVGVGAGAVAVAVVVAAVVVVAGGGGGGGGGGIGIGGLGEGLTMDPSVYLRRPWVFSEFTILRLTGAQPTLTPPSNFRSAETSGKFSCGWGP</sequence>
<feature type="region of interest" description="Disordered" evidence="1">
    <location>
        <begin position="152"/>
        <end position="171"/>
    </location>
</feature>
<protein>
    <submittedName>
        <fullName evidence="2">Uncharacterized protein</fullName>
    </submittedName>
</protein>